<protein>
    <submittedName>
        <fullName evidence="3">Plasmid stabilization system</fullName>
    </submittedName>
</protein>
<dbReference type="InterPro" id="IPR031552">
    <property type="entry name" value="ParE-like_toxin"/>
</dbReference>
<keyword evidence="4" id="KW-1185">Reference proteome</keyword>
<dbReference type="InterPro" id="IPR007712">
    <property type="entry name" value="RelE/ParE_toxin"/>
</dbReference>
<dbReference type="PANTHER" id="PTHR35601:SF1">
    <property type="entry name" value="TOXIN RELE"/>
    <property type="match status" value="1"/>
</dbReference>
<evidence type="ECO:0000256" key="2">
    <source>
        <dbReference type="ARBA" id="ARBA00022649"/>
    </source>
</evidence>
<dbReference type="Pfam" id="PF15781">
    <property type="entry name" value="ParE-like_toxin"/>
    <property type="match status" value="1"/>
</dbReference>
<organism evidence="3 4">
    <name type="scientific">Desulfamplus magnetovallimortis</name>
    <dbReference type="NCBI Taxonomy" id="1246637"/>
    <lineage>
        <taxon>Bacteria</taxon>
        <taxon>Pseudomonadati</taxon>
        <taxon>Thermodesulfobacteriota</taxon>
        <taxon>Desulfobacteria</taxon>
        <taxon>Desulfobacterales</taxon>
        <taxon>Desulfobacteraceae</taxon>
        <taxon>Desulfamplus</taxon>
    </lineage>
</organism>
<dbReference type="PANTHER" id="PTHR35601">
    <property type="entry name" value="TOXIN RELE"/>
    <property type="match status" value="1"/>
</dbReference>
<dbReference type="NCBIfam" id="TIGR02385">
    <property type="entry name" value="RelE_StbE"/>
    <property type="match status" value="1"/>
</dbReference>
<dbReference type="EMBL" id="FWEV01000077">
    <property type="protein sequence ID" value="SLM29126.1"/>
    <property type="molecule type" value="Genomic_DNA"/>
</dbReference>
<evidence type="ECO:0000313" key="4">
    <source>
        <dbReference type="Proteomes" id="UP000191931"/>
    </source>
</evidence>
<dbReference type="AlphaFoldDB" id="A0A1W1H9K8"/>
<reference evidence="3 4" key="1">
    <citation type="submission" date="2017-03" db="EMBL/GenBank/DDBJ databases">
        <authorList>
            <person name="Afonso C.L."/>
            <person name="Miller P.J."/>
            <person name="Scott M.A."/>
            <person name="Spackman E."/>
            <person name="Goraichik I."/>
            <person name="Dimitrov K.M."/>
            <person name="Suarez D.L."/>
            <person name="Swayne D.E."/>
        </authorList>
    </citation>
    <scope>NUCLEOTIDE SEQUENCE [LARGE SCALE GENOMIC DNA]</scope>
    <source>
        <strain evidence="3">PRJEB14757</strain>
    </source>
</reference>
<keyword evidence="2" id="KW-1277">Toxin-antitoxin system</keyword>
<dbReference type="RefSeq" id="WP_186441482.1">
    <property type="nucleotide sequence ID" value="NZ_LT828551.1"/>
</dbReference>
<dbReference type="Proteomes" id="UP000191931">
    <property type="component" value="Unassembled WGS sequence"/>
</dbReference>
<comment type="similarity">
    <text evidence="1">Belongs to the RelE toxin family.</text>
</comment>
<evidence type="ECO:0000313" key="3">
    <source>
        <dbReference type="EMBL" id="SLM29126.1"/>
    </source>
</evidence>
<name>A0A1W1H9K8_9BACT</name>
<sequence>MYKDEYHPQVKKDLKKIDTPIRKKIKEDLIPEILQNPEIGVSLTGDLNGIQSYHFTYARKQYRIAYIVDEDDKIVFIQMVAKRGDFYTLLKRRI</sequence>
<gene>
    <name evidence="3" type="ORF">MTBBW1_1680038</name>
</gene>
<dbReference type="STRING" id="1246637.MTBBW1_1680038"/>
<accession>A0A1W1H9K8</accession>
<evidence type="ECO:0000256" key="1">
    <source>
        <dbReference type="ARBA" id="ARBA00006226"/>
    </source>
</evidence>
<dbReference type="SUPFAM" id="SSF143011">
    <property type="entry name" value="RelE-like"/>
    <property type="match status" value="1"/>
</dbReference>
<dbReference type="InterPro" id="IPR035093">
    <property type="entry name" value="RelE/ParE_toxin_dom_sf"/>
</dbReference>
<dbReference type="Gene3D" id="3.30.2310.20">
    <property type="entry name" value="RelE-like"/>
    <property type="match status" value="1"/>
</dbReference>
<proteinExistence type="inferred from homology"/>